<gene>
    <name evidence="2" type="ORF">A2W18_10240</name>
</gene>
<keyword evidence="2" id="KW-0540">Nuclease</keyword>
<dbReference type="AlphaFoldDB" id="A0A1F6VGX6"/>
<dbReference type="PANTHER" id="PTHR33877">
    <property type="entry name" value="SLL1193 PROTEIN"/>
    <property type="match status" value="1"/>
</dbReference>
<comment type="caution">
    <text evidence="2">The sequence shown here is derived from an EMBL/GenBank/DDBJ whole genome shotgun (WGS) entry which is preliminary data.</text>
</comment>
<sequence length="205" mass="22720">MSERSAVYALSQQVLRTDASGIPLEWIDFREAVRAYYLDQVVFALGVPLYRIHGGHNAITGIRSIIEVNAIVATVGDGVAALKSRAHYVPPLNNQALFARDAHLCMYCGNQFAARGLSRDHILPLSKGGTDSWKNVVTACKRCNNRKAGRTPERAGMELLAVPFVPTHAEYIYLQGKRVLADQMEFLLAHFPHSSPLHKRLARTV</sequence>
<dbReference type="PANTHER" id="PTHR33877:SF2">
    <property type="entry name" value="OS07G0170200 PROTEIN"/>
    <property type="match status" value="1"/>
</dbReference>
<dbReference type="CDD" id="cd00085">
    <property type="entry name" value="HNHc"/>
    <property type="match status" value="1"/>
</dbReference>
<dbReference type="GO" id="GO:0004519">
    <property type="term" value="F:endonuclease activity"/>
    <property type="evidence" value="ECO:0007669"/>
    <property type="project" value="UniProtKB-KW"/>
</dbReference>
<dbReference type="InterPro" id="IPR003615">
    <property type="entry name" value="HNH_nuc"/>
</dbReference>
<accession>A0A1F6VGX6</accession>
<feature type="domain" description="HNH nuclease" evidence="1">
    <location>
        <begin position="92"/>
        <end position="145"/>
    </location>
</feature>
<dbReference type="Pfam" id="PF14279">
    <property type="entry name" value="HNH_5"/>
    <property type="match status" value="1"/>
</dbReference>
<dbReference type="EMBL" id="MFSP01000036">
    <property type="protein sequence ID" value="OGI68826.1"/>
    <property type="molecule type" value="Genomic_DNA"/>
</dbReference>
<evidence type="ECO:0000313" key="2">
    <source>
        <dbReference type="EMBL" id="OGI68826.1"/>
    </source>
</evidence>
<dbReference type="Proteomes" id="UP000179076">
    <property type="component" value="Unassembled WGS sequence"/>
</dbReference>
<name>A0A1F6VGX6_9PROT</name>
<dbReference type="InterPro" id="IPR052892">
    <property type="entry name" value="NA-targeting_endonuclease"/>
</dbReference>
<dbReference type="SMART" id="SM00507">
    <property type="entry name" value="HNHc"/>
    <property type="match status" value="1"/>
</dbReference>
<dbReference type="InterPro" id="IPR029471">
    <property type="entry name" value="HNH_5"/>
</dbReference>
<proteinExistence type="predicted"/>
<evidence type="ECO:0000259" key="1">
    <source>
        <dbReference type="SMART" id="SM00507"/>
    </source>
</evidence>
<dbReference type="Gene3D" id="1.10.30.50">
    <property type="match status" value="1"/>
</dbReference>
<reference evidence="2 3" key="1">
    <citation type="journal article" date="2016" name="Nat. Commun.">
        <title>Thousands of microbial genomes shed light on interconnected biogeochemical processes in an aquifer system.</title>
        <authorList>
            <person name="Anantharaman K."/>
            <person name="Brown C.T."/>
            <person name="Hug L.A."/>
            <person name="Sharon I."/>
            <person name="Castelle C.J."/>
            <person name="Probst A.J."/>
            <person name="Thomas B.C."/>
            <person name="Singh A."/>
            <person name="Wilkins M.J."/>
            <person name="Karaoz U."/>
            <person name="Brodie E.L."/>
            <person name="Williams K.H."/>
            <person name="Hubbard S.S."/>
            <person name="Banfield J.F."/>
        </authorList>
    </citation>
    <scope>NUCLEOTIDE SEQUENCE [LARGE SCALE GENOMIC DNA]</scope>
</reference>
<keyword evidence="2" id="KW-0378">Hydrolase</keyword>
<organism evidence="2 3">
    <name type="scientific">Candidatus Muproteobacteria bacterium RBG_16_60_9</name>
    <dbReference type="NCBI Taxonomy" id="1817755"/>
    <lineage>
        <taxon>Bacteria</taxon>
        <taxon>Pseudomonadati</taxon>
        <taxon>Pseudomonadota</taxon>
        <taxon>Candidatus Muproteobacteria</taxon>
    </lineage>
</organism>
<evidence type="ECO:0000313" key="3">
    <source>
        <dbReference type="Proteomes" id="UP000179076"/>
    </source>
</evidence>
<keyword evidence="2" id="KW-0255">Endonuclease</keyword>
<protein>
    <submittedName>
        <fullName evidence="2">HNH endonuclease</fullName>
    </submittedName>
</protein>